<comment type="caution">
    <text evidence="11">The sequence shown here is derived from an EMBL/GenBank/DDBJ whole genome shotgun (WGS) entry which is preliminary data.</text>
</comment>
<keyword evidence="12" id="KW-1185">Reference proteome</keyword>
<dbReference type="NCBIfam" id="TIGR01297">
    <property type="entry name" value="CDF"/>
    <property type="match status" value="1"/>
</dbReference>
<dbReference type="InterPro" id="IPR002524">
    <property type="entry name" value="Cation_efflux"/>
</dbReference>
<dbReference type="PANTHER" id="PTHR11562">
    <property type="entry name" value="CATION EFFLUX PROTEIN/ ZINC TRANSPORTER"/>
    <property type="match status" value="1"/>
</dbReference>
<evidence type="ECO:0000256" key="7">
    <source>
        <dbReference type="ARBA" id="ARBA00023136"/>
    </source>
</evidence>
<dbReference type="InterPro" id="IPR058533">
    <property type="entry name" value="Cation_efflux_TM"/>
</dbReference>
<feature type="transmembrane region" description="Helical" evidence="8">
    <location>
        <begin position="167"/>
        <end position="185"/>
    </location>
</feature>
<feature type="transmembrane region" description="Helical" evidence="8">
    <location>
        <begin position="191"/>
        <end position="208"/>
    </location>
</feature>
<dbReference type="EMBL" id="JADEYR010000001">
    <property type="protein sequence ID" value="MBE9402996.1"/>
    <property type="molecule type" value="Genomic_DNA"/>
</dbReference>
<evidence type="ECO:0000313" key="12">
    <source>
        <dbReference type="Proteomes" id="UP000644727"/>
    </source>
</evidence>
<sequence length="314" mass="32973">MAGVHSHGHTHGHAHSSARTARGRLAFAFGITLVIVLVQAVGSVITGSLALLTDTVHALADASGLAVALIAATMMLRPPSSARTWGFARIEVIAALGQAVLLLVVGLYTAVEGLSRLAAPPEVPSRELLIFGVVGLAANIVSILILSGSGSANLNLRAATLEVVNDALGSLGVIVAAVVIATTGFQRADALAGLFIAALIVPRAFRILHETLRILMEYTPRGVDLDEVREHILALDHVVDLHDLHASAIGSDLPVISAHVVIADGCFESGHAPQILADVQSCLRSHFPIAFEHSTIQLETEEIRRQEAWAALHE</sequence>
<evidence type="ECO:0000259" key="9">
    <source>
        <dbReference type="Pfam" id="PF01545"/>
    </source>
</evidence>
<evidence type="ECO:0000256" key="8">
    <source>
        <dbReference type="SAM" id="Phobius"/>
    </source>
</evidence>
<proteinExistence type="inferred from homology"/>
<reference evidence="11 12" key="1">
    <citation type="submission" date="2020-10" db="EMBL/GenBank/DDBJ databases">
        <title>Draft genome and description of Brachybacterium epidermidis sp nov.</title>
        <authorList>
            <person name="Boxberger M."/>
            <person name="La Scola B."/>
        </authorList>
    </citation>
    <scope>NUCLEOTIDE SEQUENCE [LARGE SCALE GENOMIC DNA]</scope>
    <source>
        <strain evidence="11 12">Marseille-Q2903</strain>
    </source>
</reference>
<dbReference type="Proteomes" id="UP000644727">
    <property type="component" value="Unassembled WGS sequence"/>
</dbReference>
<dbReference type="InterPro" id="IPR036837">
    <property type="entry name" value="Cation_efflux_CTD_sf"/>
</dbReference>
<keyword evidence="4 8" id="KW-0812">Transmembrane</keyword>
<dbReference type="InterPro" id="IPR027470">
    <property type="entry name" value="Cation_efflux_CTD"/>
</dbReference>
<feature type="transmembrane region" description="Helical" evidence="8">
    <location>
        <begin position="128"/>
        <end position="146"/>
    </location>
</feature>
<evidence type="ECO:0000313" key="11">
    <source>
        <dbReference type="EMBL" id="MBE9402996.1"/>
    </source>
</evidence>
<dbReference type="Gene3D" id="1.20.1510.10">
    <property type="entry name" value="Cation efflux protein transmembrane domain"/>
    <property type="match status" value="1"/>
</dbReference>
<keyword evidence="7 8" id="KW-0472">Membrane</keyword>
<name>A0ABR9VXS8_9MICO</name>
<dbReference type="InterPro" id="IPR027469">
    <property type="entry name" value="Cation_efflux_TMD_sf"/>
</dbReference>
<keyword evidence="3" id="KW-0813">Transport</keyword>
<feature type="transmembrane region" description="Helical" evidence="8">
    <location>
        <begin position="58"/>
        <end position="76"/>
    </location>
</feature>
<dbReference type="Pfam" id="PF16916">
    <property type="entry name" value="ZT_dimer"/>
    <property type="match status" value="1"/>
</dbReference>
<evidence type="ECO:0000256" key="1">
    <source>
        <dbReference type="ARBA" id="ARBA00004141"/>
    </source>
</evidence>
<feature type="transmembrane region" description="Helical" evidence="8">
    <location>
        <begin position="88"/>
        <end position="108"/>
    </location>
</feature>
<dbReference type="InterPro" id="IPR050681">
    <property type="entry name" value="CDF/SLC30A"/>
</dbReference>
<dbReference type="SUPFAM" id="SSF161111">
    <property type="entry name" value="Cation efflux protein transmembrane domain-like"/>
    <property type="match status" value="1"/>
</dbReference>
<organism evidence="11 12">
    <name type="scientific">Brachybacterium epidermidis</name>
    <dbReference type="NCBI Taxonomy" id="2781983"/>
    <lineage>
        <taxon>Bacteria</taxon>
        <taxon>Bacillati</taxon>
        <taxon>Actinomycetota</taxon>
        <taxon>Actinomycetes</taxon>
        <taxon>Micrococcales</taxon>
        <taxon>Dermabacteraceae</taxon>
        <taxon>Brachybacterium</taxon>
    </lineage>
</organism>
<evidence type="ECO:0000256" key="3">
    <source>
        <dbReference type="ARBA" id="ARBA00022448"/>
    </source>
</evidence>
<dbReference type="Pfam" id="PF01545">
    <property type="entry name" value="Cation_efflux"/>
    <property type="match status" value="1"/>
</dbReference>
<feature type="transmembrane region" description="Helical" evidence="8">
    <location>
        <begin position="25"/>
        <end position="52"/>
    </location>
</feature>
<evidence type="ECO:0000256" key="2">
    <source>
        <dbReference type="ARBA" id="ARBA00008873"/>
    </source>
</evidence>
<feature type="domain" description="Cation efflux protein transmembrane" evidence="9">
    <location>
        <begin position="27"/>
        <end position="216"/>
    </location>
</feature>
<keyword evidence="6" id="KW-0406">Ion transport</keyword>
<gene>
    <name evidence="11" type="ORF">IOE58_01855</name>
</gene>
<protein>
    <submittedName>
        <fullName evidence="11">Cation transporter</fullName>
    </submittedName>
</protein>
<evidence type="ECO:0000259" key="10">
    <source>
        <dbReference type="Pfam" id="PF16916"/>
    </source>
</evidence>
<dbReference type="PANTHER" id="PTHR11562:SF17">
    <property type="entry name" value="RE54080P-RELATED"/>
    <property type="match status" value="1"/>
</dbReference>
<evidence type="ECO:0000256" key="5">
    <source>
        <dbReference type="ARBA" id="ARBA00022989"/>
    </source>
</evidence>
<keyword evidence="5 8" id="KW-1133">Transmembrane helix</keyword>
<dbReference type="SUPFAM" id="SSF160240">
    <property type="entry name" value="Cation efflux protein cytoplasmic domain-like"/>
    <property type="match status" value="1"/>
</dbReference>
<dbReference type="RefSeq" id="WP_193864725.1">
    <property type="nucleotide sequence ID" value="NZ_JADEYR010000001.1"/>
</dbReference>
<comment type="subcellular location">
    <subcellularLocation>
        <location evidence="1">Membrane</location>
        <topology evidence="1">Multi-pass membrane protein</topology>
    </subcellularLocation>
</comment>
<comment type="similarity">
    <text evidence="2">Belongs to the cation diffusion facilitator (CDF) transporter (TC 2.A.4) family. SLC30A subfamily.</text>
</comment>
<feature type="domain" description="Cation efflux protein cytoplasmic" evidence="10">
    <location>
        <begin position="220"/>
        <end position="300"/>
    </location>
</feature>
<evidence type="ECO:0000256" key="4">
    <source>
        <dbReference type="ARBA" id="ARBA00022692"/>
    </source>
</evidence>
<evidence type="ECO:0000256" key="6">
    <source>
        <dbReference type="ARBA" id="ARBA00023065"/>
    </source>
</evidence>
<accession>A0ABR9VXS8</accession>